<dbReference type="CDD" id="cd16327">
    <property type="entry name" value="RseB"/>
    <property type="match status" value="1"/>
</dbReference>
<feature type="chain" id="PRO_5003669657" evidence="5">
    <location>
        <begin position="21"/>
        <end position="312"/>
    </location>
</feature>
<dbReference type="Pfam" id="PF17188">
    <property type="entry name" value="MucB_RseB_C"/>
    <property type="match status" value="1"/>
</dbReference>
<evidence type="ECO:0000256" key="1">
    <source>
        <dbReference type="ARBA" id="ARBA00004418"/>
    </source>
</evidence>
<evidence type="ECO:0000313" key="9">
    <source>
        <dbReference type="Proteomes" id="UP000006457"/>
    </source>
</evidence>
<feature type="domain" description="MucB/RseB C-terminal" evidence="7">
    <location>
        <begin position="217"/>
        <end position="309"/>
    </location>
</feature>
<organism evidence="8 9">
    <name type="scientific">Pasteurella bettyae CCUG 2042</name>
    <dbReference type="NCBI Taxonomy" id="1095749"/>
    <lineage>
        <taxon>Bacteria</taxon>
        <taxon>Pseudomonadati</taxon>
        <taxon>Pseudomonadota</taxon>
        <taxon>Gammaproteobacteria</taxon>
        <taxon>Pasteurellales</taxon>
        <taxon>Pasteurellaceae</taxon>
        <taxon>Pasteurella</taxon>
    </lineage>
</organism>
<dbReference type="InterPro" id="IPR005588">
    <property type="entry name" value="MucB_RseB"/>
</dbReference>
<dbReference type="GO" id="GO:0045152">
    <property type="term" value="F:antisigma factor binding"/>
    <property type="evidence" value="ECO:0007669"/>
    <property type="project" value="TreeGrafter"/>
</dbReference>
<dbReference type="GO" id="GO:0030288">
    <property type="term" value="C:outer membrane-bounded periplasmic space"/>
    <property type="evidence" value="ECO:0007669"/>
    <property type="project" value="TreeGrafter"/>
</dbReference>
<feature type="domain" description="MucB/RseB N-terminal" evidence="6">
    <location>
        <begin position="25"/>
        <end position="192"/>
    </location>
</feature>
<keyword evidence="4" id="KW-0574">Periplasm</keyword>
<dbReference type="NCBIfam" id="NF006990">
    <property type="entry name" value="PRK09455.1"/>
    <property type="match status" value="1"/>
</dbReference>
<comment type="subcellular location">
    <subcellularLocation>
        <location evidence="1">Periplasm</location>
    </subcellularLocation>
</comment>
<dbReference type="InterPro" id="IPR033436">
    <property type="entry name" value="MucB/RseB_C"/>
</dbReference>
<comment type="similarity">
    <text evidence="2">Belongs to the RseB family.</text>
</comment>
<accession>I3DBD2</accession>
<keyword evidence="3 5" id="KW-0732">Signal</keyword>
<proteinExistence type="inferred from homology"/>
<dbReference type="PANTHER" id="PTHR38782">
    <property type="match status" value="1"/>
</dbReference>
<dbReference type="PANTHER" id="PTHR38782:SF1">
    <property type="entry name" value="SIGMA-E FACTOR REGULATORY PROTEIN RSEB"/>
    <property type="match status" value="1"/>
</dbReference>
<dbReference type="AlphaFoldDB" id="I3DBD2"/>
<dbReference type="RefSeq" id="WP_005760756.1">
    <property type="nucleotide sequence ID" value="NZ_AJSX01000033.1"/>
</dbReference>
<name>I3DBD2_9PAST</name>
<dbReference type="PIRSF" id="PIRSF005427">
    <property type="entry name" value="RseB"/>
    <property type="match status" value="1"/>
</dbReference>
<evidence type="ECO:0000256" key="5">
    <source>
        <dbReference type="SAM" id="SignalP"/>
    </source>
</evidence>
<comment type="caution">
    <text evidence="8">The sequence shown here is derived from an EMBL/GenBank/DDBJ whole genome shotgun (WGS) entry which is preliminary data.</text>
</comment>
<dbReference type="OrthoDB" id="7067274at2"/>
<dbReference type="PATRIC" id="fig|1095749.3.peg.1303"/>
<gene>
    <name evidence="8" type="ORF">HMPREF1052_0366</name>
</gene>
<sequence>MFKKLTALLFASSLSFTTWAQGIAPQQWLINMQQAKDKLNYELSYMQKVGADIDTYRYSHINVKDKSYAHLVTLEGGKEEIVQRDGMISYFHPSYHPFSIQGTQIIDNLPNLINANFDKINQYYDFVNMGRNRVADKLVQTIRIMPKDNFRYQYIAFIDEETDLLLGSDMLDQDGNLLERFRVVNYYIGEQIVEPLLAFLNKLPIPQSLNKSPLPTAKLSWKTGWLPEGFEVINYNSEKTDNDKIESRLYSDGLFSFTIYVSNNALPEQKEQVWKQGSFTIYNENLDTKEITIIGQLPLATAKRIVEELKLK</sequence>
<keyword evidence="9" id="KW-1185">Reference proteome</keyword>
<dbReference type="Gene3D" id="2.50.20.10">
    <property type="entry name" value="Lipoprotein localisation LolA/LolB/LppX"/>
    <property type="match status" value="1"/>
</dbReference>
<evidence type="ECO:0000313" key="8">
    <source>
        <dbReference type="EMBL" id="EIJ69025.1"/>
    </source>
</evidence>
<dbReference type="eggNOG" id="COG3026">
    <property type="taxonomic scope" value="Bacteria"/>
</dbReference>
<feature type="signal peptide" evidence="5">
    <location>
        <begin position="1"/>
        <end position="20"/>
    </location>
</feature>
<dbReference type="Gene3D" id="3.30.200.100">
    <property type="entry name" value="MucB/RseB, C-terminal domain"/>
    <property type="match status" value="1"/>
</dbReference>
<dbReference type="Proteomes" id="UP000006457">
    <property type="component" value="Unassembled WGS sequence"/>
</dbReference>
<dbReference type="Pfam" id="PF03888">
    <property type="entry name" value="MucB_RseB"/>
    <property type="match status" value="1"/>
</dbReference>
<reference evidence="8 9" key="1">
    <citation type="submission" date="2012-03" db="EMBL/GenBank/DDBJ databases">
        <authorList>
            <person name="Harkins D.M."/>
            <person name="Madupu R."/>
            <person name="Durkin A.S."/>
            <person name="Torralba M."/>
            <person name="Methe B."/>
            <person name="Sutton G.G."/>
            <person name="Nelson K.E."/>
        </authorList>
    </citation>
    <scope>NUCLEOTIDE SEQUENCE [LARGE SCALE GENOMIC DNA]</scope>
    <source>
        <strain evidence="8 9">CCUG 2042</strain>
    </source>
</reference>
<dbReference type="EMBL" id="AJSX01000033">
    <property type="protein sequence ID" value="EIJ69025.1"/>
    <property type="molecule type" value="Genomic_DNA"/>
</dbReference>
<dbReference type="InterPro" id="IPR033434">
    <property type="entry name" value="MucB/RseB_N"/>
</dbReference>
<evidence type="ECO:0000259" key="6">
    <source>
        <dbReference type="Pfam" id="PF03888"/>
    </source>
</evidence>
<evidence type="ECO:0000256" key="4">
    <source>
        <dbReference type="ARBA" id="ARBA00022764"/>
    </source>
</evidence>
<evidence type="ECO:0000256" key="2">
    <source>
        <dbReference type="ARBA" id="ARBA00008150"/>
    </source>
</evidence>
<protein>
    <submittedName>
        <fullName evidence="8">Putative sigma-E factor regulatory protein RseB</fullName>
    </submittedName>
</protein>
<dbReference type="InterPro" id="IPR038484">
    <property type="entry name" value="MucB/RseB_C_sf"/>
</dbReference>
<dbReference type="GO" id="GO:0032885">
    <property type="term" value="P:regulation of polysaccharide biosynthetic process"/>
    <property type="evidence" value="ECO:0007669"/>
    <property type="project" value="TreeGrafter"/>
</dbReference>
<evidence type="ECO:0000259" key="7">
    <source>
        <dbReference type="Pfam" id="PF17188"/>
    </source>
</evidence>
<evidence type="ECO:0000256" key="3">
    <source>
        <dbReference type="ARBA" id="ARBA00022729"/>
    </source>
</evidence>